<dbReference type="OrthoDB" id="6266234at2"/>
<feature type="chain" id="PRO_5012171722" evidence="5">
    <location>
        <begin position="23"/>
        <end position="147"/>
    </location>
</feature>
<evidence type="ECO:0000313" key="8">
    <source>
        <dbReference type="Proteomes" id="UP000202259"/>
    </source>
</evidence>
<keyword evidence="2" id="KW-0812">Transmembrane</keyword>
<organism evidence="7 8">
    <name type="scientific">Cognaticolwellia beringensis</name>
    <dbReference type="NCBI Taxonomy" id="1967665"/>
    <lineage>
        <taxon>Bacteria</taxon>
        <taxon>Pseudomonadati</taxon>
        <taxon>Pseudomonadota</taxon>
        <taxon>Gammaproteobacteria</taxon>
        <taxon>Alteromonadales</taxon>
        <taxon>Colwelliaceae</taxon>
        <taxon>Cognaticolwellia</taxon>
    </lineage>
</organism>
<dbReference type="InterPro" id="IPR037682">
    <property type="entry name" value="TonB_C"/>
</dbReference>
<reference evidence="7 8" key="1">
    <citation type="submission" date="2017-08" db="EMBL/GenBank/DDBJ databases">
        <title>Complete genome of Colwellia sp. NB097-1, a psychrophile bacterium ioslated from Bering Sea.</title>
        <authorList>
            <person name="Chen X."/>
        </authorList>
    </citation>
    <scope>NUCLEOTIDE SEQUENCE [LARGE SCALE GENOMIC DNA]</scope>
    <source>
        <strain evidence="7 8">NB097-1</strain>
    </source>
</reference>
<dbReference type="GO" id="GO:0016020">
    <property type="term" value="C:membrane"/>
    <property type="evidence" value="ECO:0007669"/>
    <property type="project" value="UniProtKB-SubCell"/>
</dbReference>
<proteinExistence type="predicted"/>
<keyword evidence="5" id="KW-0732">Signal</keyword>
<evidence type="ECO:0000256" key="2">
    <source>
        <dbReference type="ARBA" id="ARBA00022692"/>
    </source>
</evidence>
<evidence type="ECO:0000256" key="5">
    <source>
        <dbReference type="SAM" id="SignalP"/>
    </source>
</evidence>
<evidence type="ECO:0000256" key="3">
    <source>
        <dbReference type="ARBA" id="ARBA00022989"/>
    </source>
</evidence>
<dbReference type="Pfam" id="PF03544">
    <property type="entry name" value="TonB_C"/>
    <property type="match status" value="1"/>
</dbReference>
<dbReference type="Gene3D" id="3.30.1150.10">
    <property type="match status" value="1"/>
</dbReference>
<comment type="subcellular location">
    <subcellularLocation>
        <location evidence="1">Membrane</location>
        <topology evidence="1">Single-pass membrane protein</topology>
    </subcellularLocation>
</comment>
<dbReference type="KEGG" id="cber:B5D82_06815"/>
<dbReference type="Proteomes" id="UP000202259">
    <property type="component" value="Chromosome"/>
</dbReference>
<protein>
    <submittedName>
        <fullName evidence="7">Energy transducer TonB</fullName>
    </submittedName>
</protein>
<evidence type="ECO:0000256" key="1">
    <source>
        <dbReference type="ARBA" id="ARBA00004167"/>
    </source>
</evidence>
<dbReference type="PROSITE" id="PS52015">
    <property type="entry name" value="TONB_CTD"/>
    <property type="match status" value="1"/>
</dbReference>
<name>A0A222G6F2_9GAMM</name>
<evidence type="ECO:0000313" key="7">
    <source>
        <dbReference type="EMBL" id="ASP47487.1"/>
    </source>
</evidence>
<feature type="signal peptide" evidence="5">
    <location>
        <begin position="1"/>
        <end position="22"/>
    </location>
</feature>
<dbReference type="GO" id="GO:0055085">
    <property type="term" value="P:transmembrane transport"/>
    <property type="evidence" value="ECO:0007669"/>
    <property type="project" value="InterPro"/>
</dbReference>
<accession>A0A222G6F2</accession>
<dbReference type="InterPro" id="IPR006260">
    <property type="entry name" value="TonB/TolA_C"/>
</dbReference>
<dbReference type="AlphaFoldDB" id="A0A222G6F2"/>
<evidence type="ECO:0000259" key="6">
    <source>
        <dbReference type="PROSITE" id="PS52015"/>
    </source>
</evidence>
<dbReference type="NCBIfam" id="TIGR01352">
    <property type="entry name" value="tonB_Cterm"/>
    <property type="match status" value="1"/>
</dbReference>
<sequence>MYMKILSLITVAFMTVSASSSAENIYADVQVTELKPTTNVIWKRKNPHTPKYPIELANSGIRGCAVLSFEISASGKTESVEIISSVPKRKLGKSSRKMLQKWHWTPTSKLTEPAAEKRTLRLDFCIDGDSTEQAEEACKQQTLISCK</sequence>
<feature type="domain" description="TonB C-terminal" evidence="6">
    <location>
        <begin position="37"/>
        <end position="133"/>
    </location>
</feature>
<gene>
    <name evidence="7" type="ORF">B5D82_06815</name>
</gene>
<keyword evidence="4" id="KW-0472">Membrane</keyword>
<dbReference type="EMBL" id="CP020465">
    <property type="protein sequence ID" value="ASP47487.1"/>
    <property type="molecule type" value="Genomic_DNA"/>
</dbReference>
<evidence type="ECO:0000256" key="4">
    <source>
        <dbReference type="ARBA" id="ARBA00023136"/>
    </source>
</evidence>
<dbReference type="SUPFAM" id="SSF74653">
    <property type="entry name" value="TolA/TonB C-terminal domain"/>
    <property type="match status" value="1"/>
</dbReference>
<keyword evidence="3" id="KW-1133">Transmembrane helix</keyword>
<keyword evidence="8" id="KW-1185">Reference proteome</keyword>